<dbReference type="GO" id="GO:0006508">
    <property type="term" value="P:proteolysis"/>
    <property type="evidence" value="ECO:0007669"/>
    <property type="project" value="InterPro"/>
</dbReference>
<keyword evidence="6" id="KW-1015">Disulfide bond</keyword>
<dbReference type="PANTHER" id="PTHR24256">
    <property type="entry name" value="TRYPTASE-RELATED"/>
    <property type="match status" value="1"/>
</dbReference>
<proteinExistence type="inferred from homology"/>
<dbReference type="Pfam" id="PF00089">
    <property type="entry name" value="Trypsin"/>
    <property type="match status" value="1"/>
</dbReference>
<dbReference type="AlphaFoldDB" id="A0A182YER2"/>
<keyword evidence="2" id="KW-0964">Secreted</keyword>
<dbReference type="SMART" id="SM00020">
    <property type="entry name" value="Tryp_SPc"/>
    <property type="match status" value="1"/>
</dbReference>
<dbReference type="InterPro" id="IPR051487">
    <property type="entry name" value="Ser/Thr_Proteases_Immune/Dev"/>
</dbReference>
<evidence type="ECO:0000256" key="6">
    <source>
        <dbReference type="ARBA" id="ARBA00023157"/>
    </source>
</evidence>
<keyword evidence="5" id="KW-0391">Immunity</keyword>
<keyword evidence="3" id="KW-0399">Innate immunity</keyword>
<organism evidence="9 10">
    <name type="scientific">Anopheles stephensi</name>
    <name type="common">Indo-Pakistan malaria mosquito</name>
    <dbReference type="NCBI Taxonomy" id="30069"/>
    <lineage>
        <taxon>Eukaryota</taxon>
        <taxon>Metazoa</taxon>
        <taxon>Ecdysozoa</taxon>
        <taxon>Arthropoda</taxon>
        <taxon>Hexapoda</taxon>
        <taxon>Insecta</taxon>
        <taxon>Pterygota</taxon>
        <taxon>Neoptera</taxon>
        <taxon>Endopterygota</taxon>
        <taxon>Diptera</taxon>
        <taxon>Nematocera</taxon>
        <taxon>Culicoidea</taxon>
        <taxon>Culicidae</taxon>
        <taxon>Anophelinae</taxon>
        <taxon>Anopheles</taxon>
    </lineage>
</organism>
<comment type="similarity">
    <text evidence="8">Belongs to the peptidase S1 family. CLIP subfamily.</text>
</comment>
<keyword evidence="4" id="KW-0732">Signal</keyword>
<evidence type="ECO:0000256" key="2">
    <source>
        <dbReference type="ARBA" id="ARBA00022525"/>
    </source>
</evidence>
<dbReference type="SUPFAM" id="SSF50494">
    <property type="entry name" value="Trypsin-like serine proteases"/>
    <property type="match status" value="1"/>
</dbReference>
<reference evidence="9" key="2">
    <citation type="submission" date="2020-05" db="UniProtKB">
        <authorList>
            <consortium name="EnsemblMetazoa"/>
        </authorList>
    </citation>
    <scope>IDENTIFICATION</scope>
    <source>
        <strain evidence="9">Indian</strain>
    </source>
</reference>
<evidence type="ECO:0000256" key="8">
    <source>
        <dbReference type="ARBA" id="ARBA00024195"/>
    </source>
</evidence>
<evidence type="ECO:0000256" key="3">
    <source>
        <dbReference type="ARBA" id="ARBA00022588"/>
    </source>
</evidence>
<dbReference type="Gene3D" id="2.40.10.10">
    <property type="entry name" value="Trypsin-like serine proteases"/>
    <property type="match status" value="2"/>
</dbReference>
<protein>
    <submittedName>
        <fullName evidence="9">Uncharacterized protein</fullName>
    </submittedName>
</protein>
<dbReference type="GO" id="GO:0005576">
    <property type="term" value="C:extracellular region"/>
    <property type="evidence" value="ECO:0007669"/>
    <property type="project" value="UniProtKB-SubCell"/>
</dbReference>
<evidence type="ECO:0000256" key="1">
    <source>
        <dbReference type="ARBA" id="ARBA00004613"/>
    </source>
</evidence>
<dbReference type="InterPro" id="IPR043504">
    <property type="entry name" value="Peptidase_S1_PA_chymotrypsin"/>
</dbReference>
<keyword evidence="7" id="KW-0325">Glycoprotein</keyword>
<accession>A0A182YER2</accession>
<evidence type="ECO:0000313" key="9">
    <source>
        <dbReference type="EnsemblMetazoa" id="ASTEI06948-PA"/>
    </source>
</evidence>
<evidence type="ECO:0000313" key="10">
    <source>
        <dbReference type="Proteomes" id="UP000076408"/>
    </source>
</evidence>
<dbReference type="VEuPathDB" id="VectorBase:ASTEI06948"/>
<sequence>MRTIFVYKLLVTLWGVSGQWIFPDKLHMDFSSTINKHCGEMPYSVRERPAFGRIFENPWLVLLRHPEETLHFCHGTLISDRYVLTTAICGMTVVTNAKSKSTNLPRNATAQQQATEIILGEHDLSTETDCINAWNCSVPISKRSVETVIVHQNFSSTFYENDIALLYMNASIRFDNSIRPICLPLVSIVDDTDAHGQTIYNTIWSKDSVPRQIWMRNVPTEICREQIKELFVLSRGQICARIFFDKLPVDMNGSAGSALQVDHHGRIFQYGLLSVGFPSVIERAPYVYIDIAKYINWIHDAVQHNP</sequence>
<dbReference type="Proteomes" id="UP000076408">
    <property type="component" value="Unassembled WGS sequence"/>
</dbReference>
<reference evidence="10" key="1">
    <citation type="journal article" date="2014" name="Genome Biol.">
        <title>Genome analysis of a major urban malaria vector mosquito, Anopheles stephensi.</title>
        <authorList>
            <person name="Jiang X."/>
            <person name="Peery A."/>
            <person name="Hall A.B."/>
            <person name="Sharma A."/>
            <person name="Chen X.G."/>
            <person name="Waterhouse R.M."/>
            <person name="Komissarov A."/>
            <person name="Riehle M.M."/>
            <person name="Shouche Y."/>
            <person name="Sharakhova M.V."/>
            <person name="Lawson D."/>
            <person name="Pakpour N."/>
            <person name="Arensburger P."/>
            <person name="Davidson V.L."/>
            <person name="Eiglmeier K."/>
            <person name="Emrich S."/>
            <person name="George P."/>
            <person name="Kennedy R.C."/>
            <person name="Mane S.P."/>
            <person name="Maslen G."/>
            <person name="Oringanje C."/>
            <person name="Qi Y."/>
            <person name="Settlage R."/>
            <person name="Tojo M."/>
            <person name="Tubio J.M."/>
            <person name="Unger M.F."/>
            <person name="Wang B."/>
            <person name="Vernick K.D."/>
            <person name="Ribeiro J.M."/>
            <person name="James A.A."/>
            <person name="Michel K."/>
            <person name="Riehle M.A."/>
            <person name="Luckhart S."/>
            <person name="Sharakhov I.V."/>
            <person name="Tu Z."/>
        </authorList>
    </citation>
    <scope>NUCLEOTIDE SEQUENCE [LARGE SCALE GENOMIC DNA]</scope>
    <source>
        <strain evidence="10">Indian</strain>
    </source>
</reference>
<dbReference type="GO" id="GO:0004252">
    <property type="term" value="F:serine-type endopeptidase activity"/>
    <property type="evidence" value="ECO:0007669"/>
    <property type="project" value="InterPro"/>
</dbReference>
<dbReference type="VEuPathDB" id="VectorBase:ASTEI20_039129"/>
<dbReference type="GO" id="GO:0045087">
    <property type="term" value="P:innate immune response"/>
    <property type="evidence" value="ECO:0007669"/>
    <property type="project" value="UniProtKB-KW"/>
</dbReference>
<evidence type="ECO:0000256" key="4">
    <source>
        <dbReference type="ARBA" id="ARBA00022729"/>
    </source>
</evidence>
<dbReference type="FunFam" id="2.40.10.10:FF:000028">
    <property type="entry name" value="Serine protease easter"/>
    <property type="match status" value="1"/>
</dbReference>
<dbReference type="InterPro" id="IPR009003">
    <property type="entry name" value="Peptidase_S1_PA"/>
</dbReference>
<evidence type="ECO:0000256" key="5">
    <source>
        <dbReference type="ARBA" id="ARBA00022859"/>
    </source>
</evidence>
<dbReference type="OMA" id="TIYNTIW"/>
<name>A0A182YER2_ANOST</name>
<comment type="subcellular location">
    <subcellularLocation>
        <location evidence="1">Secreted</location>
    </subcellularLocation>
</comment>
<dbReference type="EnsemblMetazoa" id="ASTEI06948-RA">
    <property type="protein sequence ID" value="ASTEI06948-PA"/>
    <property type="gene ID" value="ASTEI06948"/>
</dbReference>
<evidence type="ECO:0000256" key="7">
    <source>
        <dbReference type="ARBA" id="ARBA00023180"/>
    </source>
</evidence>
<dbReference type="InterPro" id="IPR001254">
    <property type="entry name" value="Trypsin_dom"/>
</dbReference>
<dbReference type="PROSITE" id="PS50240">
    <property type="entry name" value="TRYPSIN_DOM"/>
    <property type="match status" value="1"/>
</dbReference>
<dbReference type="STRING" id="30069.A0A182YER2"/>
<keyword evidence="10" id="KW-1185">Reference proteome</keyword>
<dbReference type="VEuPathDB" id="VectorBase:ASTE007964"/>